<gene>
    <name evidence="2" type="ORF">FIBSPDRAFT_851029</name>
</gene>
<proteinExistence type="predicted"/>
<protein>
    <submittedName>
        <fullName evidence="2">Uncharacterized protein</fullName>
    </submittedName>
</protein>
<keyword evidence="3" id="KW-1185">Reference proteome</keyword>
<dbReference type="AlphaFoldDB" id="A0A166SV52"/>
<dbReference type="EMBL" id="KV417496">
    <property type="protein sequence ID" value="KZP29885.1"/>
    <property type="molecule type" value="Genomic_DNA"/>
</dbReference>
<evidence type="ECO:0000313" key="2">
    <source>
        <dbReference type="EMBL" id="KZP29885.1"/>
    </source>
</evidence>
<sequence>MRRRSSPPTALRLATGPTPHRSQPKHVLPALPAPTFQGYSNPAPVRQVHSHPPGSRHTRFISSELPYIPSHVRVPTTEFPSSSGSGSRSGGSSPVSASSTKSSIMRGPWDHSTLSLDFNVENILAPLKAIFSSW</sequence>
<evidence type="ECO:0000313" key="3">
    <source>
        <dbReference type="Proteomes" id="UP000076532"/>
    </source>
</evidence>
<accession>A0A166SV52</accession>
<feature type="region of interest" description="Disordered" evidence="1">
    <location>
        <begin position="72"/>
        <end position="107"/>
    </location>
</feature>
<organism evidence="2 3">
    <name type="scientific">Athelia psychrophila</name>
    <dbReference type="NCBI Taxonomy" id="1759441"/>
    <lineage>
        <taxon>Eukaryota</taxon>
        <taxon>Fungi</taxon>
        <taxon>Dikarya</taxon>
        <taxon>Basidiomycota</taxon>
        <taxon>Agaricomycotina</taxon>
        <taxon>Agaricomycetes</taxon>
        <taxon>Agaricomycetidae</taxon>
        <taxon>Atheliales</taxon>
        <taxon>Atheliaceae</taxon>
        <taxon>Athelia</taxon>
    </lineage>
</organism>
<feature type="region of interest" description="Disordered" evidence="1">
    <location>
        <begin position="1"/>
        <end position="59"/>
    </location>
</feature>
<dbReference type="Proteomes" id="UP000076532">
    <property type="component" value="Unassembled WGS sequence"/>
</dbReference>
<dbReference type="OrthoDB" id="3165590at2759"/>
<feature type="compositionally biased region" description="Low complexity" evidence="1">
    <location>
        <begin position="81"/>
        <end position="103"/>
    </location>
</feature>
<reference evidence="2 3" key="1">
    <citation type="journal article" date="2016" name="Mol. Biol. Evol.">
        <title>Comparative Genomics of Early-Diverging Mushroom-Forming Fungi Provides Insights into the Origins of Lignocellulose Decay Capabilities.</title>
        <authorList>
            <person name="Nagy L.G."/>
            <person name="Riley R."/>
            <person name="Tritt A."/>
            <person name="Adam C."/>
            <person name="Daum C."/>
            <person name="Floudas D."/>
            <person name="Sun H."/>
            <person name="Yadav J.S."/>
            <person name="Pangilinan J."/>
            <person name="Larsson K.H."/>
            <person name="Matsuura K."/>
            <person name="Barry K."/>
            <person name="Labutti K."/>
            <person name="Kuo R."/>
            <person name="Ohm R.A."/>
            <person name="Bhattacharya S.S."/>
            <person name="Shirouzu T."/>
            <person name="Yoshinaga Y."/>
            <person name="Martin F.M."/>
            <person name="Grigoriev I.V."/>
            <person name="Hibbett D.S."/>
        </authorList>
    </citation>
    <scope>NUCLEOTIDE SEQUENCE [LARGE SCALE GENOMIC DNA]</scope>
    <source>
        <strain evidence="2 3">CBS 109695</strain>
    </source>
</reference>
<evidence type="ECO:0000256" key="1">
    <source>
        <dbReference type="SAM" id="MobiDB-lite"/>
    </source>
</evidence>
<name>A0A166SV52_9AGAM</name>